<evidence type="ECO:0000313" key="2">
    <source>
        <dbReference type="Proteomes" id="UP001341281"/>
    </source>
</evidence>
<gene>
    <name evidence="1" type="ORF">U9M48_044402</name>
</gene>
<evidence type="ECO:0000313" key="1">
    <source>
        <dbReference type="EMBL" id="WVZ99048.1"/>
    </source>
</evidence>
<dbReference type="Proteomes" id="UP001341281">
    <property type="component" value="Chromosome 10"/>
</dbReference>
<keyword evidence="2" id="KW-1185">Reference proteome</keyword>
<proteinExistence type="predicted"/>
<accession>A0AAQ3UV73</accession>
<reference evidence="1 2" key="1">
    <citation type="submission" date="2024-02" db="EMBL/GenBank/DDBJ databases">
        <title>High-quality chromosome-scale genome assembly of Pensacola bahiagrass (Paspalum notatum Flugge var. saurae).</title>
        <authorList>
            <person name="Vega J.M."/>
            <person name="Podio M."/>
            <person name="Orjuela J."/>
            <person name="Siena L.A."/>
            <person name="Pessino S.C."/>
            <person name="Combes M.C."/>
            <person name="Mariac C."/>
            <person name="Albertini E."/>
            <person name="Pupilli F."/>
            <person name="Ortiz J.P.A."/>
            <person name="Leblanc O."/>
        </authorList>
    </citation>
    <scope>NUCLEOTIDE SEQUENCE [LARGE SCALE GENOMIC DNA]</scope>
    <source>
        <strain evidence="1">R1</strain>
        <tissue evidence="1">Leaf</tissue>
    </source>
</reference>
<dbReference type="AlphaFoldDB" id="A0AAQ3UV73"/>
<sequence length="90" mass="9693">MCIIAPEAGDVDLNVPEAAAVSSTGWKLCSCLKFSHTFSQTLASYSFLPPPGSFTSTVKWCMVPATTCCLTFTSLSNSSIAFCTYHTHHH</sequence>
<protein>
    <submittedName>
        <fullName evidence="1">Uncharacterized protein</fullName>
    </submittedName>
</protein>
<dbReference type="EMBL" id="CP144754">
    <property type="protein sequence ID" value="WVZ99048.1"/>
    <property type="molecule type" value="Genomic_DNA"/>
</dbReference>
<organism evidence="1 2">
    <name type="scientific">Paspalum notatum var. saurae</name>
    <dbReference type="NCBI Taxonomy" id="547442"/>
    <lineage>
        <taxon>Eukaryota</taxon>
        <taxon>Viridiplantae</taxon>
        <taxon>Streptophyta</taxon>
        <taxon>Embryophyta</taxon>
        <taxon>Tracheophyta</taxon>
        <taxon>Spermatophyta</taxon>
        <taxon>Magnoliopsida</taxon>
        <taxon>Liliopsida</taxon>
        <taxon>Poales</taxon>
        <taxon>Poaceae</taxon>
        <taxon>PACMAD clade</taxon>
        <taxon>Panicoideae</taxon>
        <taxon>Andropogonodae</taxon>
        <taxon>Paspaleae</taxon>
        <taxon>Paspalinae</taxon>
        <taxon>Paspalum</taxon>
    </lineage>
</organism>
<name>A0AAQ3UV73_PASNO</name>